<dbReference type="GO" id="GO:0097729">
    <property type="term" value="C:9+2 motile cilium"/>
    <property type="evidence" value="ECO:0007669"/>
    <property type="project" value="TreeGrafter"/>
</dbReference>
<reference evidence="1 2" key="1">
    <citation type="submission" date="2024-04" db="EMBL/GenBank/DDBJ databases">
        <authorList>
            <consortium name="Genoscope - CEA"/>
            <person name="William W."/>
        </authorList>
    </citation>
    <scope>NUCLEOTIDE SEQUENCE [LARGE SCALE GENOMIC DNA]</scope>
</reference>
<name>A0AAV2IQS5_LYMST</name>
<dbReference type="PANTHER" id="PTHR10676:SF343">
    <property type="entry name" value="DYNEIN AXONEMAL HEAVY CHAIN 10"/>
    <property type="match status" value="1"/>
</dbReference>
<evidence type="ECO:0000313" key="2">
    <source>
        <dbReference type="Proteomes" id="UP001497497"/>
    </source>
</evidence>
<dbReference type="PANTHER" id="PTHR10676">
    <property type="entry name" value="DYNEIN HEAVY CHAIN FAMILY PROTEIN"/>
    <property type="match status" value="1"/>
</dbReference>
<dbReference type="GO" id="GO:0030286">
    <property type="term" value="C:dynein complex"/>
    <property type="evidence" value="ECO:0007669"/>
    <property type="project" value="InterPro"/>
</dbReference>
<proteinExistence type="predicted"/>
<dbReference type="SUPFAM" id="SSF52540">
    <property type="entry name" value="P-loop containing nucleoside triphosphate hydrolases"/>
    <property type="match status" value="1"/>
</dbReference>
<sequence length="58" mass="6436">MKTRHSTMLVGPTMSGKTVVLNILAECQSQMGMKTILYTLNPKAMNLVELYGFLDSPM</sequence>
<dbReference type="GO" id="GO:0008569">
    <property type="term" value="F:minus-end-directed microtubule motor activity"/>
    <property type="evidence" value="ECO:0007669"/>
    <property type="project" value="TreeGrafter"/>
</dbReference>
<dbReference type="GO" id="GO:0060294">
    <property type="term" value="P:cilium movement involved in cell motility"/>
    <property type="evidence" value="ECO:0007669"/>
    <property type="project" value="TreeGrafter"/>
</dbReference>
<dbReference type="GO" id="GO:0045505">
    <property type="term" value="F:dynein intermediate chain binding"/>
    <property type="evidence" value="ECO:0007669"/>
    <property type="project" value="InterPro"/>
</dbReference>
<dbReference type="InterPro" id="IPR027417">
    <property type="entry name" value="P-loop_NTPase"/>
</dbReference>
<comment type="caution">
    <text evidence="1">The sequence shown here is derived from an EMBL/GenBank/DDBJ whole genome shotgun (WGS) entry which is preliminary data.</text>
</comment>
<dbReference type="EMBL" id="CAXITT010001709">
    <property type="protein sequence ID" value="CAL1548785.1"/>
    <property type="molecule type" value="Genomic_DNA"/>
</dbReference>
<dbReference type="AlphaFoldDB" id="A0AAV2IQS5"/>
<dbReference type="Proteomes" id="UP001497497">
    <property type="component" value="Unassembled WGS sequence"/>
</dbReference>
<dbReference type="GO" id="GO:0051959">
    <property type="term" value="F:dynein light intermediate chain binding"/>
    <property type="evidence" value="ECO:0007669"/>
    <property type="project" value="InterPro"/>
</dbReference>
<keyword evidence="2" id="KW-1185">Reference proteome</keyword>
<gene>
    <name evidence="1" type="ORF">GSLYS_00022102001</name>
</gene>
<organism evidence="1 2">
    <name type="scientific">Lymnaea stagnalis</name>
    <name type="common">Great pond snail</name>
    <name type="synonym">Helix stagnalis</name>
    <dbReference type="NCBI Taxonomy" id="6523"/>
    <lineage>
        <taxon>Eukaryota</taxon>
        <taxon>Metazoa</taxon>
        <taxon>Spiralia</taxon>
        <taxon>Lophotrochozoa</taxon>
        <taxon>Mollusca</taxon>
        <taxon>Gastropoda</taxon>
        <taxon>Heterobranchia</taxon>
        <taxon>Euthyneura</taxon>
        <taxon>Panpulmonata</taxon>
        <taxon>Hygrophila</taxon>
        <taxon>Lymnaeoidea</taxon>
        <taxon>Lymnaeidae</taxon>
        <taxon>Lymnaea</taxon>
    </lineage>
</organism>
<evidence type="ECO:0000313" key="1">
    <source>
        <dbReference type="EMBL" id="CAL1548785.1"/>
    </source>
</evidence>
<accession>A0AAV2IQS5</accession>
<dbReference type="Gene3D" id="3.40.50.300">
    <property type="entry name" value="P-loop containing nucleotide triphosphate hydrolases"/>
    <property type="match status" value="1"/>
</dbReference>
<protein>
    <submittedName>
        <fullName evidence="1">Uncharacterized protein</fullName>
    </submittedName>
</protein>
<dbReference type="InterPro" id="IPR026983">
    <property type="entry name" value="DHC"/>
</dbReference>